<dbReference type="GO" id="GO:0005737">
    <property type="term" value="C:cytoplasm"/>
    <property type="evidence" value="ECO:0007669"/>
    <property type="project" value="TreeGrafter"/>
</dbReference>
<dbReference type="SUPFAM" id="SSF49764">
    <property type="entry name" value="HSP20-like chaperones"/>
    <property type="match status" value="1"/>
</dbReference>
<dbReference type="GO" id="GO:0005212">
    <property type="term" value="F:structural constituent of eye lens"/>
    <property type="evidence" value="ECO:0007669"/>
    <property type="project" value="InterPro"/>
</dbReference>
<dbReference type="EMBL" id="BPLR01006931">
    <property type="protein sequence ID" value="GIY13392.1"/>
    <property type="molecule type" value="Genomic_DNA"/>
</dbReference>
<dbReference type="Pfam" id="PF00525">
    <property type="entry name" value="Crystallin"/>
    <property type="match status" value="1"/>
</dbReference>
<dbReference type="PROSITE" id="PS01031">
    <property type="entry name" value="SHSP"/>
    <property type="match status" value="1"/>
</dbReference>
<feature type="compositionally biased region" description="Pro residues" evidence="3">
    <location>
        <begin position="1"/>
        <end position="11"/>
    </location>
</feature>
<proteinExistence type="inferred from homology"/>
<comment type="similarity">
    <text evidence="1 2">Belongs to the small heat shock protein (HSP20) family.</text>
</comment>
<comment type="caution">
    <text evidence="5">The sequence shown here is derived from an EMBL/GenBank/DDBJ whole genome shotgun (WGS) entry which is preliminary data.</text>
</comment>
<dbReference type="GO" id="GO:0009408">
    <property type="term" value="P:response to heat"/>
    <property type="evidence" value="ECO:0007669"/>
    <property type="project" value="TreeGrafter"/>
</dbReference>
<dbReference type="GO" id="GO:0051082">
    <property type="term" value="F:unfolded protein binding"/>
    <property type="evidence" value="ECO:0007669"/>
    <property type="project" value="TreeGrafter"/>
</dbReference>
<dbReference type="PRINTS" id="PR00299">
    <property type="entry name" value="ACRYSTALLIN"/>
</dbReference>
<sequence length="262" mass="29226">MPHNFPIPPNFSTPNATAKGGTGREKKKKKKWTDCVGKYGSLLAQGCVPVYISRRPTRHPSFLRKNFGNLQAAKMSFTRSSLVTRNNFYEPFDFPTRIRDQHFGLGLSDLDLDAPSSFYRGYYLRPHRQLSTGGTSEIKAESDKFQVRLDVGHFAPEDITVKTVDDQVVVTAKHEEKVDEHGLVSREFTRRYIMPEGIDMDKVSSSLSPDGVLLVEAPRKKPQQSLAANERAVPIQVQSVPSPAAKVTTNIPVQKEAAQTAK</sequence>
<evidence type="ECO:0000256" key="2">
    <source>
        <dbReference type="RuleBase" id="RU003616"/>
    </source>
</evidence>
<dbReference type="InterPro" id="IPR003090">
    <property type="entry name" value="Alpha-crystallin_N"/>
</dbReference>
<dbReference type="Proteomes" id="UP001054945">
    <property type="component" value="Unassembled WGS sequence"/>
</dbReference>
<keyword evidence="6" id="KW-1185">Reference proteome</keyword>
<dbReference type="InterPro" id="IPR008978">
    <property type="entry name" value="HSP20-like_chaperone"/>
</dbReference>
<feature type="region of interest" description="Disordered" evidence="3">
    <location>
        <begin position="1"/>
        <end position="29"/>
    </location>
</feature>
<evidence type="ECO:0000313" key="6">
    <source>
        <dbReference type="Proteomes" id="UP001054945"/>
    </source>
</evidence>
<dbReference type="AlphaFoldDB" id="A0AAV4QZB4"/>
<dbReference type="Pfam" id="PF00011">
    <property type="entry name" value="HSP20"/>
    <property type="match status" value="1"/>
</dbReference>
<gene>
    <name evidence="5" type="primary">Cryab</name>
    <name evidence="5" type="ORF">CEXT_1871</name>
</gene>
<dbReference type="GO" id="GO:0042026">
    <property type="term" value="P:protein refolding"/>
    <property type="evidence" value="ECO:0007669"/>
    <property type="project" value="TreeGrafter"/>
</dbReference>
<evidence type="ECO:0000259" key="4">
    <source>
        <dbReference type="PROSITE" id="PS01031"/>
    </source>
</evidence>
<dbReference type="Gene3D" id="2.60.40.790">
    <property type="match status" value="1"/>
</dbReference>
<dbReference type="InterPro" id="IPR001436">
    <property type="entry name" value="Alpha-crystallin/sHSP_animal"/>
</dbReference>
<evidence type="ECO:0000256" key="3">
    <source>
        <dbReference type="SAM" id="MobiDB-lite"/>
    </source>
</evidence>
<dbReference type="GO" id="GO:0005634">
    <property type="term" value="C:nucleus"/>
    <property type="evidence" value="ECO:0007669"/>
    <property type="project" value="TreeGrafter"/>
</dbReference>
<dbReference type="CDD" id="cd06526">
    <property type="entry name" value="metazoan_ACD"/>
    <property type="match status" value="1"/>
</dbReference>
<accession>A0AAV4QZB4</accession>
<evidence type="ECO:0000313" key="5">
    <source>
        <dbReference type="EMBL" id="GIY13392.1"/>
    </source>
</evidence>
<dbReference type="PANTHER" id="PTHR45640:SF27">
    <property type="entry name" value="HEAT SHOCK PROTEIN BETA-2"/>
    <property type="match status" value="1"/>
</dbReference>
<organism evidence="5 6">
    <name type="scientific">Caerostris extrusa</name>
    <name type="common">Bark spider</name>
    <name type="synonym">Caerostris bankana</name>
    <dbReference type="NCBI Taxonomy" id="172846"/>
    <lineage>
        <taxon>Eukaryota</taxon>
        <taxon>Metazoa</taxon>
        <taxon>Ecdysozoa</taxon>
        <taxon>Arthropoda</taxon>
        <taxon>Chelicerata</taxon>
        <taxon>Arachnida</taxon>
        <taxon>Araneae</taxon>
        <taxon>Araneomorphae</taxon>
        <taxon>Entelegynae</taxon>
        <taxon>Araneoidea</taxon>
        <taxon>Araneidae</taxon>
        <taxon>Caerostris</taxon>
    </lineage>
</organism>
<name>A0AAV4QZB4_CAEEX</name>
<feature type="domain" description="SHSP" evidence="4">
    <location>
        <begin position="127"/>
        <end position="238"/>
    </location>
</feature>
<reference evidence="5 6" key="1">
    <citation type="submission" date="2021-06" db="EMBL/GenBank/DDBJ databases">
        <title>Caerostris extrusa draft genome.</title>
        <authorList>
            <person name="Kono N."/>
            <person name="Arakawa K."/>
        </authorList>
    </citation>
    <scope>NUCLEOTIDE SEQUENCE [LARGE SCALE GENOMIC DNA]</scope>
</reference>
<dbReference type="PANTHER" id="PTHR45640">
    <property type="entry name" value="HEAT SHOCK PROTEIN HSP-12.2-RELATED"/>
    <property type="match status" value="1"/>
</dbReference>
<protein>
    <submittedName>
        <fullName evidence="5">Alpha-crystallin B chain</fullName>
    </submittedName>
</protein>
<dbReference type="InterPro" id="IPR002068">
    <property type="entry name" value="A-crystallin/Hsp20_dom"/>
</dbReference>
<evidence type="ECO:0000256" key="1">
    <source>
        <dbReference type="PROSITE-ProRule" id="PRU00285"/>
    </source>
</evidence>
<dbReference type="GO" id="GO:0043066">
    <property type="term" value="P:negative regulation of apoptotic process"/>
    <property type="evidence" value="ECO:0007669"/>
    <property type="project" value="TreeGrafter"/>
</dbReference>